<keyword evidence="3 6" id="KW-0812">Transmembrane</keyword>
<dbReference type="InterPro" id="IPR000175">
    <property type="entry name" value="Na/ntran_symport"/>
</dbReference>
<dbReference type="SUPFAM" id="SSF161070">
    <property type="entry name" value="SNF-like"/>
    <property type="match status" value="1"/>
</dbReference>
<feature type="transmembrane region" description="Helical" evidence="7">
    <location>
        <begin position="12"/>
        <end position="30"/>
    </location>
</feature>
<dbReference type="InterPro" id="IPR037272">
    <property type="entry name" value="SNS_sf"/>
</dbReference>
<evidence type="ECO:0000313" key="9">
    <source>
        <dbReference type="Proteomes" id="UP000824112"/>
    </source>
</evidence>
<feature type="transmembrane region" description="Helical" evidence="7">
    <location>
        <begin position="87"/>
        <end position="108"/>
    </location>
</feature>
<evidence type="ECO:0000256" key="5">
    <source>
        <dbReference type="ARBA" id="ARBA00023136"/>
    </source>
</evidence>
<dbReference type="GO" id="GO:0015293">
    <property type="term" value="F:symporter activity"/>
    <property type="evidence" value="ECO:0007669"/>
    <property type="project" value="UniProtKB-KW"/>
</dbReference>
<reference evidence="8" key="2">
    <citation type="journal article" date="2021" name="PeerJ">
        <title>Extensive microbial diversity within the chicken gut microbiome revealed by metagenomics and culture.</title>
        <authorList>
            <person name="Gilroy R."/>
            <person name="Ravi A."/>
            <person name="Getino M."/>
            <person name="Pursley I."/>
            <person name="Horton D.L."/>
            <person name="Alikhan N.F."/>
            <person name="Baker D."/>
            <person name="Gharbi K."/>
            <person name="Hall N."/>
            <person name="Watson M."/>
            <person name="Adriaenssens E.M."/>
            <person name="Foster-Nyarko E."/>
            <person name="Jarju S."/>
            <person name="Secka A."/>
            <person name="Antonio M."/>
            <person name="Oren A."/>
            <person name="Chaudhuri R.R."/>
            <person name="La Ragione R."/>
            <person name="Hildebrand F."/>
            <person name="Pallen M.J."/>
        </authorList>
    </citation>
    <scope>NUCLEOTIDE SEQUENCE</scope>
    <source>
        <strain evidence="8">CHK158-818</strain>
    </source>
</reference>
<evidence type="ECO:0000256" key="3">
    <source>
        <dbReference type="ARBA" id="ARBA00022692"/>
    </source>
</evidence>
<dbReference type="PROSITE" id="PS00610">
    <property type="entry name" value="NA_NEUROTRAN_SYMP_1"/>
    <property type="match status" value="1"/>
</dbReference>
<dbReference type="Pfam" id="PF00209">
    <property type="entry name" value="SNF"/>
    <property type="match status" value="2"/>
</dbReference>
<comment type="similarity">
    <text evidence="6">Belongs to the sodium:neurotransmitter symporter (SNF) (TC 2.A.22) family.</text>
</comment>
<feature type="transmembrane region" description="Helical" evidence="7">
    <location>
        <begin position="385"/>
        <end position="404"/>
    </location>
</feature>
<dbReference type="EMBL" id="DVNA01000116">
    <property type="protein sequence ID" value="HIU55160.1"/>
    <property type="molecule type" value="Genomic_DNA"/>
</dbReference>
<dbReference type="PROSITE" id="PS50267">
    <property type="entry name" value="NA_NEUROTRAN_SYMP_3"/>
    <property type="match status" value="1"/>
</dbReference>
<evidence type="ECO:0000256" key="6">
    <source>
        <dbReference type="RuleBase" id="RU003732"/>
    </source>
</evidence>
<keyword evidence="5 7" id="KW-0472">Membrane</keyword>
<evidence type="ECO:0000256" key="7">
    <source>
        <dbReference type="SAM" id="Phobius"/>
    </source>
</evidence>
<dbReference type="GO" id="GO:0016020">
    <property type="term" value="C:membrane"/>
    <property type="evidence" value="ECO:0007669"/>
    <property type="project" value="UniProtKB-SubCell"/>
</dbReference>
<dbReference type="CDD" id="cd10336">
    <property type="entry name" value="SLC6sbd_Tyt1-Like"/>
    <property type="match status" value="1"/>
</dbReference>
<feature type="transmembrane region" description="Helical" evidence="7">
    <location>
        <begin position="425"/>
        <end position="448"/>
    </location>
</feature>
<dbReference type="Proteomes" id="UP000824112">
    <property type="component" value="Unassembled WGS sequence"/>
</dbReference>
<dbReference type="InterPro" id="IPR047218">
    <property type="entry name" value="YocR/YhdH-like"/>
</dbReference>
<evidence type="ECO:0000256" key="4">
    <source>
        <dbReference type="ARBA" id="ARBA00022989"/>
    </source>
</evidence>
<organism evidence="8 9">
    <name type="scientific">Candidatus Gallibacteroides avistercoris</name>
    <dbReference type="NCBI Taxonomy" id="2840833"/>
    <lineage>
        <taxon>Bacteria</taxon>
        <taxon>Pseudomonadati</taxon>
        <taxon>Bacteroidota</taxon>
        <taxon>Bacteroidia</taxon>
        <taxon>Bacteroidales</taxon>
        <taxon>Bacteroidaceae</taxon>
        <taxon>Bacteroidaceae incertae sedis</taxon>
        <taxon>Candidatus Gallibacteroides</taxon>
    </lineage>
</organism>
<keyword evidence="2 6" id="KW-0813">Transport</keyword>
<gene>
    <name evidence="8" type="ORF">IAB03_05040</name>
</gene>
<proteinExistence type="inferred from homology"/>
<feature type="transmembrane region" description="Helical" evidence="7">
    <location>
        <begin position="173"/>
        <end position="196"/>
    </location>
</feature>
<dbReference type="PANTHER" id="PTHR42948:SF1">
    <property type="entry name" value="TRANSPORTER"/>
    <property type="match status" value="1"/>
</dbReference>
<protein>
    <recommendedName>
        <fullName evidence="6">Transporter</fullName>
    </recommendedName>
</protein>
<reference evidence="8" key="1">
    <citation type="submission" date="2020-10" db="EMBL/GenBank/DDBJ databases">
        <authorList>
            <person name="Gilroy R."/>
        </authorList>
    </citation>
    <scope>NUCLEOTIDE SEQUENCE</scope>
    <source>
        <strain evidence="8">CHK158-818</strain>
    </source>
</reference>
<sequence>MIMSNRTTFTTKLGVIAATVGSAVGLGNIWRFPYETGQNGGAAFLLVYLICVFFIGVPVMIAEFSIGRSAKANANKAYKILSPGTHWNIIGIMGIFASIFILGFYSVIAGWTLEYVFQALTNGLTGKSAAEFQESFTGFSSDTFRPLIWIFLFLALNYFIVSRGIKDGIEKASNILTPLLFVILIVFCIRSIFLPGASEGLKFLFHPDFSKIDSNVILRAMGQAFFSLSLGMGTLTTYASYFSDSTNLSKTAVTVGILDTMVAVLAGVLIFPAAFSFGIDPSQGPELVFITLPNIFQHLPGSLFWSMLFFILLSVAALTSTISLCEVGVAYLHEEFGISRKKATWILIAFCIVSSTLCSLSFGVLKDFKLFGLTIFNFCDFTASNILLPLGGMLIAIYVGWVLNKKIVFNEVSNRQTLKVGFFKLLIFCIQYIAPIAIALIFLSGLGVF</sequence>
<feature type="transmembrane region" description="Helical" evidence="7">
    <location>
        <begin position="216"/>
        <end position="241"/>
    </location>
</feature>
<keyword evidence="4 7" id="KW-1133">Transmembrane helix</keyword>
<dbReference type="AlphaFoldDB" id="A0A9D1SCK7"/>
<evidence type="ECO:0000256" key="1">
    <source>
        <dbReference type="ARBA" id="ARBA00004141"/>
    </source>
</evidence>
<comment type="subcellular location">
    <subcellularLocation>
        <location evidence="1">Membrane</location>
        <topology evidence="1">Multi-pass membrane protein</topology>
    </subcellularLocation>
</comment>
<feature type="transmembrane region" description="Helical" evidence="7">
    <location>
        <begin position="253"/>
        <end position="279"/>
    </location>
</feature>
<accession>A0A9D1SCK7</accession>
<comment type="caution">
    <text evidence="8">The sequence shown here is derived from an EMBL/GenBank/DDBJ whole genome shotgun (WGS) entry which is preliminary data.</text>
</comment>
<dbReference type="PRINTS" id="PR00176">
    <property type="entry name" value="NANEUSMPORT"/>
</dbReference>
<evidence type="ECO:0000313" key="8">
    <source>
        <dbReference type="EMBL" id="HIU55160.1"/>
    </source>
</evidence>
<keyword evidence="6" id="KW-0769">Symport</keyword>
<feature type="transmembrane region" description="Helical" evidence="7">
    <location>
        <begin position="344"/>
        <end position="365"/>
    </location>
</feature>
<name>A0A9D1SCK7_9BACT</name>
<evidence type="ECO:0000256" key="2">
    <source>
        <dbReference type="ARBA" id="ARBA00022448"/>
    </source>
</evidence>
<feature type="transmembrane region" description="Helical" evidence="7">
    <location>
        <begin position="42"/>
        <end position="66"/>
    </location>
</feature>
<dbReference type="NCBIfam" id="NF037979">
    <property type="entry name" value="Na_transp"/>
    <property type="match status" value="1"/>
</dbReference>
<feature type="transmembrane region" description="Helical" evidence="7">
    <location>
        <begin position="143"/>
        <end position="161"/>
    </location>
</feature>
<dbReference type="PANTHER" id="PTHR42948">
    <property type="entry name" value="TRANSPORTER"/>
    <property type="match status" value="1"/>
</dbReference>
<feature type="transmembrane region" description="Helical" evidence="7">
    <location>
        <begin position="303"/>
        <end position="332"/>
    </location>
</feature>